<dbReference type="GO" id="GO:0003984">
    <property type="term" value="F:acetolactate synthase activity"/>
    <property type="evidence" value="ECO:0007669"/>
    <property type="project" value="TreeGrafter"/>
</dbReference>
<organism evidence="10 11">
    <name type="scientific">Ktedonosporobacter rubrisoli</name>
    <dbReference type="NCBI Taxonomy" id="2509675"/>
    <lineage>
        <taxon>Bacteria</taxon>
        <taxon>Bacillati</taxon>
        <taxon>Chloroflexota</taxon>
        <taxon>Ktedonobacteria</taxon>
        <taxon>Ktedonobacterales</taxon>
        <taxon>Ktedonosporobacteraceae</taxon>
        <taxon>Ktedonosporobacter</taxon>
    </lineage>
</organism>
<evidence type="ECO:0000256" key="1">
    <source>
        <dbReference type="ARBA" id="ARBA00001946"/>
    </source>
</evidence>
<evidence type="ECO:0000259" key="7">
    <source>
        <dbReference type="Pfam" id="PF00205"/>
    </source>
</evidence>
<evidence type="ECO:0000259" key="8">
    <source>
        <dbReference type="Pfam" id="PF02775"/>
    </source>
</evidence>
<dbReference type="KEGG" id="kbs:EPA93_35230"/>
<dbReference type="Pfam" id="PF02775">
    <property type="entry name" value="TPP_enzyme_C"/>
    <property type="match status" value="1"/>
</dbReference>
<feature type="domain" description="Thiamine pyrophosphate enzyme TPP-binding" evidence="8">
    <location>
        <begin position="402"/>
        <end position="548"/>
    </location>
</feature>
<dbReference type="InterPro" id="IPR011766">
    <property type="entry name" value="TPP_enzyme_TPP-bd"/>
</dbReference>
<protein>
    <submittedName>
        <fullName evidence="10">Thiamine pyrophosphate-binding protein</fullName>
    </submittedName>
</protein>
<keyword evidence="5 6" id="KW-0786">Thiamine pyrophosphate</keyword>
<gene>
    <name evidence="10" type="ORF">EPA93_35230</name>
</gene>
<dbReference type="FunFam" id="3.40.50.970:FF:000007">
    <property type="entry name" value="Acetolactate synthase"/>
    <property type="match status" value="1"/>
</dbReference>
<evidence type="ECO:0000256" key="3">
    <source>
        <dbReference type="ARBA" id="ARBA00007812"/>
    </source>
</evidence>
<reference evidence="10 11" key="1">
    <citation type="submission" date="2019-01" db="EMBL/GenBank/DDBJ databases">
        <title>Ktedonosporobacter rubrisoli SCAWS-G2.</title>
        <authorList>
            <person name="Huang Y."/>
            <person name="Yan B."/>
        </authorList>
    </citation>
    <scope>NUCLEOTIDE SEQUENCE [LARGE SCALE GENOMIC DNA]</scope>
    <source>
        <strain evidence="10 11">SCAWS-G2</strain>
    </source>
</reference>
<name>A0A4P6JZZ3_KTERU</name>
<comment type="cofactor">
    <cofactor evidence="2">
        <name>thiamine diphosphate</name>
        <dbReference type="ChEBI" id="CHEBI:58937"/>
    </cofactor>
</comment>
<dbReference type="GO" id="GO:0009099">
    <property type="term" value="P:L-valine biosynthetic process"/>
    <property type="evidence" value="ECO:0007669"/>
    <property type="project" value="TreeGrafter"/>
</dbReference>
<dbReference type="Gene3D" id="3.40.50.970">
    <property type="match status" value="2"/>
</dbReference>
<dbReference type="InterPro" id="IPR029061">
    <property type="entry name" value="THDP-binding"/>
</dbReference>
<dbReference type="GO" id="GO:0000287">
    <property type="term" value="F:magnesium ion binding"/>
    <property type="evidence" value="ECO:0007669"/>
    <property type="project" value="InterPro"/>
</dbReference>
<dbReference type="CDD" id="cd00568">
    <property type="entry name" value="TPP_enzymes"/>
    <property type="match status" value="1"/>
</dbReference>
<dbReference type="Pfam" id="PF02776">
    <property type="entry name" value="TPP_enzyme_N"/>
    <property type="match status" value="1"/>
</dbReference>
<dbReference type="PROSITE" id="PS00187">
    <property type="entry name" value="TPP_ENZYMES"/>
    <property type="match status" value="1"/>
</dbReference>
<keyword evidence="11" id="KW-1185">Reference proteome</keyword>
<dbReference type="GO" id="GO:0050660">
    <property type="term" value="F:flavin adenine dinucleotide binding"/>
    <property type="evidence" value="ECO:0007669"/>
    <property type="project" value="TreeGrafter"/>
</dbReference>
<dbReference type="PANTHER" id="PTHR18968">
    <property type="entry name" value="THIAMINE PYROPHOSPHATE ENZYMES"/>
    <property type="match status" value="1"/>
</dbReference>
<dbReference type="RefSeq" id="WP_129892002.1">
    <property type="nucleotide sequence ID" value="NZ_CP035758.1"/>
</dbReference>
<dbReference type="InterPro" id="IPR012000">
    <property type="entry name" value="Thiamin_PyroP_enz_cen_dom"/>
</dbReference>
<dbReference type="Pfam" id="PF00205">
    <property type="entry name" value="TPP_enzyme_M"/>
    <property type="match status" value="1"/>
</dbReference>
<evidence type="ECO:0000313" key="11">
    <source>
        <dbReference type="Proteomes" id="UP000290365"/>
    </source>
</evidence>
<dbReference type="SUPFAM" id="SSF52518">
    <property type="entry name" value="Thiamin diphosphate-binding fold (THDP-binding)"/>
    <property type="match status" value="2"/>
</dbReference>
<dbReference type="InterPro" id="IPR045229">
    <property type="entry name" value="TPP_enz"/>
</dbReference>
<dbReference type="GO" id="GO:0005948">
    <property type="term" value="C:acetolactate synthase complex"/>
    <property type="evidence" value="ECO:0007669"/>
    <property type="project" value="TreeGrafter"/>
</dbReference>
<evidence type="ECO:0000256" key="6">
    <source>
        <dbReference type="RuleBase" id="RU362132"/>
    </source>
</evidence>
<evidence type="ECO:0000256" key="5">
    <source>
        <dbReference type="ARBA" id="ARBA00023052"/>
    </source>
</evidence>
<dbReference type="InterPro" id="IPR029035">
    <property type="entry name" value="DHS-like_NAD/FAD-binding_dom"/>
</dbReference>
<dbReference type="GO" id="GO:0009097">
    <property type="term" value="P:isoleucine biosynthetic process"/>
    <property type="evidence" value="ECO:0007669"/>
    <property type="project" value="TreeGrafter"/>
</dbReference>
<accession>A0A4P6JZZ3</accession>
<dbReference type="GO" id="GO:0030976">
    <property type="term" value="F:thiamine pyrophosphate binding"/>
    <property type="evidence" value="ECO:0007669"/>
    <property type="project" value="InterPro"/>
</dbReference>
<dbReference type="InterPro" id="IPR012001">
    <property type="entry name" value="Thiamin_PyroP_enz_TPP-bd_dom"/>
</dbReference>
<feature type="domain" description="Thiamine pyrophosphate enzyme N-terminal TPP-binding" evidence="9">
    <location>
        <begin position="8"/>
        <end position="115"/>
    </location>
</feature>
<keyword evidence="4" id="KW-0479">Metal-binding</keyword>
<feature type="domain" description="Thiamine pyrophosphate enzyme central" evidence="7">
    <location>
        <begin position="200"/>
        <end position="338"/>
    </location>
</feature>
<evidence type="ECO:0000313" key="10">
    <source>
        <dbReference type="EMBL" id="QBD80940.1"/>
    </source>
</evidence>
<dbReference type="InterPro" id="IPR000399">
    <property type="entry name" value="TPP-bd_CS"/>
</dbReference>
<dbReference type="AlphaFoldDB" id="A0A4P6JZZ3"/>
<evidence type="ECO:0000256" key="2">
    <source>
        <dbReference type="ARBA" id="ARBA00001964"/>
    </source>
</evidence>
<dbReference type="Proteomes" id="UP000290365">
    <property type="component" value="Chromosome"/>
</dbReference>
<dbReference type="Gene3D" id="3.40.50.1220">
    <property type="entry name" value="TPP-binding domain"/>
    <property type="match status" value="1"/>
</dbReference>
<dbReference type="EMBL" id="CP035758">
    <property type="protein sequence ID" value="QBD80940.1"/>
    <property type="molecule type" value="Genomic_DNA"/>
</dbReference>
<comment type="cofactor">
    <cofactor evidence="1">
        <name>Mg(2+)</name>
        <dbReference type="ChEBI" id="CHEBI:18420"/>
    </cofactor>
</comment>
<dbReference type="SUPFAM" id="SSF52467">
    <property type="entry name" value="DHS-like NAD/FAD-binding domain"/>
    <property type="match status" value="1"/>
</dbReference>
<dbReference type="PANTHER" id="PTHR18968:SF166">
    <property type="entry name" value="2-HYDROXYACYL-COA LYASE 2"/>
    <property type="match status" value="1"/>
</dbReference>
<evidence type="ECO:0000256" key="4">
    <source>
        <dbReference type="ARBA" id="ARBA00022723"/>
    </source>
</evidence>
<dbReference type="CDD" id="cd07035">
    <property type="entry name" value="TPP_PYR_POX_like"/>
    <property type="match status" value="1"/>
</dbReference>
<dbReference type="OrthoDB" id="4494979at2"/>
<sequence>MQSLSAIHVLLEGLEELGVTHIFGVPGGPLVPLFEALAERERIRPVLAKHEEGAAFMAEGYARVKRGLGVCCATSGPGATNALTGIASAYSDSIPVLLLSAQVSTSTFGKGALQDSSSGNWNVDVVDIYRSATKLSLMLQNGPQMPHLIRRAIRTALTGRPGAVHLNLPADVVKQEAPVAALNVLKHHAHVAAGGDIQAIQQIAQVLSTARMPAVLAGHGINISGAWEPLQRVAEAVHMPVATTLKGKSAFSERHALSLGVFGYGGHPLADEYLLSDEVDVLLIVGTSLGEFQTHGWDARLAQNRMVIQIDIDPLEIGKNYPVDLSVVGDAKGVLTALAEALSPLSVHVPRYADSALEQMRAYIGRYYDAQELQGQAEVFKPQALAAKLNEVLPDEALLFVDNGNCFSWIGQYYEARQTGSVFMATNVASMGYAVAAAIGGKVAAPERPVVAVVGDAAFAMNGMEVHTAADYNIPVIWVVLNNGGHGMVYNGETLICGRSFASIFRKPLDISGIARSLGVRAFKASNLDEFEQSLRLALAAQEPCVIDALVDINEVPRSLRRRTDTLSAFFGQQKTTVNA</sequence>
<comment type="similarity">
    <text evidence="3 6">Belongs to the TPP enzyme family.</text>
</comment>
<evidence type="ECO:0000259" key="9">
    <source>
        <dbReference type="Pfam" id="PF02776"/>
    </source>
</evidence>
<proteinExistence type="inferred from homology"/>